<sequence length="579" mass="61700">MPPRRSARAASAQPVLAVRPASKSAASKAKSKSQVNGTSNKRAASPERAESPPPAKRARSETRKVEPAPKARSKPPSRTASKKALETSTKKAVKAKAKELSPVREDEPAPAAAAPPPKPKPKPKPEPQQVQPYFNPLPTPPQSQSPGCLPFVWGAGNFGQFGLGPDVLAELQKPKRHIWFENKMNEGALGEGEGAGIEYIAAGGLHTVFIDEKGTVWTCGTNDNAALGRVTDDVPDPENPGSFLSVDDLTAYPHPLQTLVDEGFRAVKAVAGDSICAAISDKGEFRVWGTFRADEGLLGFSGDLKKEYHPISILQLSNKPGDYEKVSSVAAGSNHLVVLTTHGNIYTWGAGEQGQLGRKVLERRKIHGTHPEKVTLATRGRKAVVVGAGQNHSFAVDHEGDVWAWGLNSMGQTGTGWSSEDDNIVLLPTKVEKLSKSKLQGDVVIQIVGGAHHTIFLTQAGKVYACGRSNVGQLGLADDDAAFNDRESPDFIGEPTLVTFPDPFDEVIQISSGTHNNAAITRAGALYAWGQGVQSELGLGDEEEVKTPHVVVRKEGGAWFARAVACGGQHTVGLFRKKN</sequence>
<feature type="domain" description="RCC1-like" evidence="5">
    <location>
        <begin position="151"/>
        <end position="572"/>
    </location>
</feature>
<dbReference type="InterPro" id="IPR009091">
    <property type="entry name" value="RCC1/BLIP-II"/>
</dbReference>
<dbReference type="EMBL" id="MU157825">
    <property type="protein sequence ID" value="KAF9534767.1"/>
    <property type="molecule type" value="Genomic_DNA"/>
</dbReference>
<keyword evidence="1" id="KW-0344">Guanine-nucleotide releasing factor</keyword>
<dbReference type="OrthoDB" id="61110at2759"/>
<feature type="repeat" description="RCC1" evidence="3">
    <location>
        <begin position="461"/>
        <end position="523"/>
    </location>
</feature>
<feature type="compositionally biased region" description="Basic and acidic residues" evidence="4">
    <location>
        <begin position="58"/>
        <end position="69"/>
    </location>
</feature>
<dbReference type="PROSITE" id="PS50012">
    <property type="entry name" value="RCC1_3"/>
    <property type="match status" value="6"/>
</dbReference>
<accession>A0A9P6JUW7</accession>
<keyword evidence="7" id="KW-1185">Reference proteome</keyword>
<protein>
    <submittedName>
        <fullName evidence="6">Regulator of chromosome condensation 1/beta-lactamase-inhibitor protein II</fullName>
    </submittedName>
</protein>
<dbReference type="InterPro" id="IPR058923">
    <property type="entry name" value="RCC1-like_dom"/>
</dbReference>
<feature type="region of interest" description="Disordered" evidence="4">
    <location>
        <begin position="1"/>
        <end position="145"/>
    </location>
</feature>
<dbReference type="PRINTS" id="PR00633">
    <property type="entry name" value="RCCNDNSATION"/>
</dbReference>
<dbReference type="AlphaFoldDB" id="A0A9P6JUW7"/>
<dbReference type="PANTHER" id="PTHR45982">
    <property type="entry name" value="REGULATOR OF CHROMOSOME CONDENSATION"/>
    <property type="match status" value="1"/>
</dbReference>
<dbReference type="Pfam" id="PF25390">
    <property type="entry name" value="WD40_RLD"/>
    <property type="match status" value="1"/>
</dbReference>
<reference evidence="6" key="1">
    <citation type="submission" date="2020-11" db="EMBL/GenBank/DDBJ databases">
        <authorList>
            <consortium name="DOE Joint Genome Institute"/>
            <person name="Ahrendt S."/>
            <person name="Riley R."/>
            <person name="Andreopoulos W."/>
            <person name="Labutti K."/>
            <person name="Pangilinan J."/>
            <person name="Ruiz-Duenas F.J."/>
            <person name="Barrasa J.M."/>
            <person name="Sanchez-Garcia M."/>
            <person name="Camarero S."/>
            <person name="Miyauchi S."/>
            <person name="Serrano A."/>
            <person name="Linde D."/>
            <person name="Babiker R."/>
            <person name="Drula E."/>
            <person name="Ayuso-Fernandez I."/>
            <person name="Pacheco R."/>
            <person name="Padilla G."/>
            <person name="Ferreira P."/>
            <person name="Barriuso J."/>
            <person name="Kellner H."/>
            <person name="Castanera R."/>
            <person name="Alfaro M."/>
            <person name="Ramirez L."/>
            <person name="Pisabarro A.G."/>
            <person name="Kuo A."/>
            <person name="Tritt A."/>
            <person name="Lipzen A."/>
            <person name="He G."/>
            <person name="Yan M."/>
            <person name="Ng V."/>
            <person name="Cullen D."/>
            <person name="Martin F."/>
            <person name="Rosso M.-N."/>
            <person name="Henrissat B."/>
            <person name="Hibbett D."/>
            <person name="Martinez A.T."/>
            <person name="Grigoriev I.V."/>
        </authorList>
    </citation>
    <scope>NUCLEOTIDE SEQUENCE</scope>
    <source>
        <strain evidence="6">CBS 506.95</strain>
    </source>
</reference>
<name>A0A9P6JUW7_9AGAR</name>
<feature type="compositionally biased region" description="Basic and acidic residues" evidence="4">
    <location>
        <begin position="96"/>
        <end position="107"/>
    </location>
</feature>
<evidence type="ECO:0000256" key="2">
    <source>
        <dbReference type="ARBA" id="ARBA00022737"/>
    </source>
</evidence>
<feature type="repeat" description="RCC1" evidence="3">
    <location>
        <begin position="400"/>
        <end position="460"/>
    </location>
</feature>
<feature type="repeat" description="RCC1" evidence="3">
    <location>
        <begin position="148"/>
        <end position="213"/>
    </location>
</feature>
<comment type="caution">
    <text evidence="6">The sequence shown here is derived from an EMBL/GenBank/DDBJ whole genome shotgun (WGS) entry which is preliminary data.</text>
</comment>
<gene>
    <name evidence="6" type="ORF">CPB83DRAFT_842912</name>
</gene>
<proteinExistence type="predicted"/>
<evidence type="ECO:0000256" key="1">
    <source>
        <dbReference type="ARBA" id="ARBA00022658"/>
    </source>
</evidence>
<dbReference type="GO" id="GO:0005085">
    <property type="term" value="F:guanyl-nucleotide exchange factor activity"/>
    <property type="evidence" value="ECO:0007669"/>
    <property type="project" value="TreeGrafter"/>
</dbReference>
<feature type="repeat" description="RCC1" evidence="3">
    <location>
        <begin position="283"/>
        <end position="342"/>
    </location>
</feature>
<dbReference type="InterPro" id="IPR051553">
    <property type="entry name" value="Ran_GTPase-activating"/>
</dbReference>
<evidence type="ECO:0000313" key="7">
    <source>
        <dbReference type="Proteomes" id="UP000807306"/>
    </source>
</evidence>
<organism evidence="6 7">
    <name type="scientific">Crepidotus variabilis</name>
    <dbReference type="NCBI Taxonomy" id="179855"/>
    <lineage>
        <taxon>Eukaryota</taxon>
        <taxon>Fungi</taxon>
        <taxon>Dikarya</taxon>
        <taxon>Basidiomycota</taxon>
        <taxon>Agaricomycotina</taxon>
        <taxon>Agaricomycetes</taxon>
        <taxon>Agaricomycetidae</taxon>
        <taxon>Agaricales</taxon>
        <taxon>Agaricineae</taxon>
        <taxon>Crepidotaceae</taxon>
        <taxon>Crepidotus</taxon>
    </lineage>
</organism>
<keyword evidence="2" id="KW-0677">Repeat</keyword>
<dbReference type="PROSITE" id="PS00625">
    <property type="entry name" value="RCC1_1"/>
    <property type="match status" value="1"/>
</dbReference>
<evidence type="ECO:0000313" key="6">
    <source>
        <dbReference type="EMBL" id="KAF9534767.1"/>
    </source>
</evidence>
<dbReference type="InterPro" id="IPR000408">
    <property type="entry name" value="Reg_chr_condens"/>
</dbReference>
<dbReference type="SUPFAM" id="SSF50985">
    <property type="entry name" value="RCC1/BLIP-II"/>
    <property type="match status" value="1"/>
</dbReference>
<evidence type="ECO:0000259" key="5">
    <source>
        <dbReference type="Pfam" id="PF25390"/>
    </source>
</evidence>
<feature type="repeat" description="RCC1" evidence="3">
    <location>
        <begin position="524"/>
        <end position="577"/>
    </location>
</feature>
<dbReference type="Gene3D" id="2.130.10.30">
    <property type="entry name" value="Regulator of chromosome condensation 1/beta-lactamase-inhibitor protein II"/>
    <property type="match status" value="1"/>
</dbReference>
<dbReference type="Proteomes" id="UP000807306">
    <property type="component" value="Unassembled WGS sequence"/>
</dbReference>
<dbReference type="PROSITE" id="PS00626">
    <property type="entry name" value="RCC1_2"/>
    <property type="match status" value="3"/>
</dbReference>
<dbReference type="PANTHER" id="PTHR45982:SF1">
    <property type="entry name" value="REGULATOR OF CHROMOSOME CONDENSATION"/>
    <property type="match status" value="1"/>
</dbReference>
<dbReference type="GO" id="GO:0005737">
    <property type="term" value="C:cytoplasm"/>
    <property type="evidence" value="ECO:0007669"/>
    <property type="project" value="TreeGrafter"/>
</dbReference>
<evidence type="ECO:0000256" key="4">
    <source>
        <dbReference type="SAM" id="MobiDB-lite"/>
    </source>
</evidence>
<evidence type="ECO:0000256" key="3">
    <source>
        <dbReference type="PROSITE-ProRule" id="PRU00235"/>
    </source>
</evidence>
<feature type="repeat" description="RCC1" evidence="3">
    <location>
        <begin position="343"/>
        <end position="399"/>
    </location>
</feature>